<evidence type="ECO:0000313" key="6">
    <source>
        <dbReference type="EMBL" id="KAE9196199.1"/>
    </source>
</evidence>
<name>A0A6A3XR64_9STRA</name>
<dbReference type="EMBL" id="QXFX01001785">
    <property type="protein sequence ID" value="KAE9084780.1"/>
    <property type="molecule type" value="Genomic_DNA"/>
</dbReference>
<dbReference type="EMBL" id="QXFW01000572">
    <property type="protein sequence ID" value="KAE9008345.1"/>
    <property type="molecule type" value="Genomic_DNA"/>
</dbReference>
<dbReference type="EMBL" id="QXGA01000585">
    <property type="protein sequence ID" value="KAE9143857.1"/>
    <property type="molecule type" value="Genomic_DNA"/>
</dbReference>
<evidence type="ECO:0000313" key="7">
    <source>
        <dbReference type="EMBL" id="KAE9206995.1"/>
    </source>
</evidence>
<dbReference type="Proteomes" id="UP000441208">
    <property type="component" value="Unassembled WGS sequence"/>
</dbReference>
<proteinExistence type="predicted"/>
<gene>
    <name evidence="9" type="ORF">PF001_g20468</name>
    <name evidence="8" type="ORF">PF002_g14257</name>
    <name evidence="6" type="ORF">PF004_g20208</name>
    <name evidence="7" type="ORF">PF005_g12800</name>
    <name evidence="5" type="ORF">PF006_g11154</name>
    <name evidence="4" type="ORF">PF007_g12171</name>
    <name evidence="1" type="ORF">PF009_g14005</name>
    <name evidence="3" type="ORF">PF010_g20700</name>
    <name evidence="2" type="ORF">PF011_g10747</name>
</gene>
<evidence type="ECO:0000313" key="3">
    <source>
        <dbReference type="EMBL" id="KAE9084780.1"/>
    </source>
</evidence>
<dbReference type="Proteomes" id="UP000440367">
    <property type="component" value="Unassembled WGS sequence"/>
</dbReference>
<evidence type="ECO:0000313" key="13">
    <source>
        <dbReference type="Proteomes" id="UP000440367"/>
    </source>
</evidence>
<evidence type="ECO:0000313" key="8">
    <source>
        <dbReference type="EMBL" id="KAE9225956.1"/>
    </source>
</evidence>
<evidence type="ECO:0000313" key="14">
    <source>
        <dbReference type="Proteomes" id="UP000440732"/>
    </source>
</evidence>
<dbReference type="Proteomes" id="UP000429523">
    <property type="component" value="Unassembled WGS sequence"/>
</dbReference>
<organism evidence="7 11">
    <name type="scientific">Phytophthora fragariae</name>
    <dbReference type="NCBI Taxonomy" id="53985"/>
    <lineage>
        <taxon>Eukaryota</taxon>
        <taxon>Sar</taxon>
        <taxon>Stramenopiles</taxon>
        <taxon>Oomycota</taxon>
        <taxon>Peronosporomycetes</taxon>
        <taxon>Peronosporales</taxon>
        <taxon>Peronosporaceae</taxon>
        <taxon>Phytophthora</taxon>
    </lineage>
</organism>
<evidence type="ECO:0000313" key="11">
    <source>
        <dbReference type="Proteomes" id="UP000433483"/>
    </source>
</evidence>
<evidence type="ECO:0000313" key="12">
    <source>
        <dbReference type="Proteomes" id="UP000437068"/>
    </source>
</evidence>
<dbReference type="AlphaFoldDB" id="A0A6A3XR64"/>
<dbReference type="Proteomes" id="UP000476176">
    <property type="component" value="Unassembled WGS sequence"/>
</dbReference>
<evidence type="ECO:0000313" key="4">
    <source>
        <dbReference type="EMBL" id="KAE9109653.1"/>
    </source>
</evidence>
<keyword evidence="11" id="KW-1185">Reference proteome</keyword>
<dbReference type="Proteomes" id="UP000433483">
    <property type="component" value="Unassembled WGS sequence"/>
</dbReference>
<evidence type="ECO:0000313" key="9">
    <source>
        <dbReference type="EMBL" id="KAE9288541.1"/>
    </source>
</evidence>
<sequence>MARSLSALAPLGCSLQVWPTGKLVVDICHARRCSIVTRRGSSTRLIRTPYIVGEPGTVQ</sequence>
<evidence type="ECO:0000313" key="1">
    <source>
        <dbReference type="EMBL" id="KAE8936065.1"/>
    </source>
</evidence>
<protein>
    <submittedName>
        <fullName evidence="7">Uncharacterized protein</fullName>
    </submittedName>
</protein>
<reference evidence="10 11" key="1">
    <citation type="submission" date="2018-08" db="EMBL/GenBank/DDBJ databases">
        <title>Genomic investigation of the strawberry pathogen Phytophthora fragariae indicates pathogenicity is determined by transcriptional variation in three key races.</title>
        <authorList>
            <person name="Adams T.M."/>
            <person name="Armitage A.D."/>
            <person name="Sobczyk M.K."/>
            <person name="Bates H.J."/>
            <person name="Dunwell J.M."/>
            <person name="Nellist C.F."/>
            <person name="Harrison R.J."/>
        </authorList>
    </citation>
    <scope>NUCLEOTIDE SEQUENCE [LARGE SCALE GENOMIC DNA]</scope>
    <source>
        <strain evidence="9 12">A4</strain>
        <strain evidence="8 13">BC-1</strain>
        <strain evidence="6 17">BC-23</strain>
        <strain evidence="7 11">NOV-27</strain>
        <strain evidence="5 14">NOV-5</strain>
        <strain evidence="4 15">NOV-71</strain>
        <strain evidence="1 10">NOV-9</strain>
        <strain evidence="3 18">ONT-3</strain>
        <strain evidence="2 16">SCRP245</strain>
    </source>
</reference>
<dbReference type="EMBL" id="QXGE01001765">
    <property type="protein sequence ID" value="KAE9288541.1"/>
    <property type="molecule type" value="Genomic_DNA"/>
</dbReference>
<evidence type="ECO:0000313" key="17">
    <source>
        <dbReference type="Proteomes" id="UP000476176"/>
    </source>
</evidence>
<dbReference type="EMBL" id="QXGB01000688">
    <property type="protein sequence ID" value="KAE9206995.1"/>
    <property type="molecule type" value="Genomic_DNA"/>
</dbReference>
<evidence type="ECO:0000313" key="15">
    <source>
        <dbReference type="Proteomes" id="UP000441208"/>
    </source>
</evidence>
<accession>A0A6A3XR64</accession>
<comment type="caution">
    <text evidence="7">The sequence shown here is derived from an EMBL/GenBank/DDBJ whole genome shotgun (WGS) entry which is preliminary data.</text>
</comment>
<dbReference type="Proteomes" id="UP000460718">
    <property type="component" value="Unassembled WGS sequence"/>
</dbReference>
<dbReference type="Proteomes" id="UP000488956">
    <property type="component" value="Unassembled WGS sequence"/>
</dbReference>
<dbReference type="EMBL" id="QXFZ01000630">
    <property type="protein sequence ID" value="KAE9109653.1"/>
    <property type="molecule type" value="Genomic_DNA"/>
</dbReference>
<dbReference type="EMBL" id="QXGC01001780">
    <property type="protein sequence ID" value="KAE9196199.1"/>
    <property type="molecule type" value="Genomic_DNA"/>
</dbReference>
<dbReference type="Proteomes" id="UP000440732">
    <property type="component" value="Unassembled WGS sequence"/>
</dbReference>
<dbReference type="Proteomes" id="UP000437068">
    <property type="component" value="Unassembled WGS sequence"/>
</dbReference>
<evidence type="ECO:0000313" key="16">
    <source>
        <dbReference type="Proteomes" id="UP000460718"/>
    </source>
</evidence>
<evidence type="ECO:0000313" key="5">
    <source>
        <dbReference type="EMBL" id="KAE9143857.1"/>
    </source>
</evidence>
<evidence type="ECO:0000313" key="10">
    <source>
        <dbReference type="Proteomes" id="UP000429523"/>
    </source>
</evidence>
<evidence type="ECO:0000313" key="2">
    <source>
        <dbReference type="EMBL" id="KAE9008345.1"/>
    </source>
</evidence>
<dbReference type="EMBL" id="QXGD01000753">
    <property type="protein sequence ID" value="KAE9225956.1"/>
    <property type="molecule type" value="Genomic_DNA"/>
</dbReference>
<dbReference type="EMBL" id="QXGF01000752">
    <property type="protein sequence ID" value="KAE8936065.1"/>
    <property type="molecule type" value="Genomic_DNA"/>
</dbReference>
<evidence type="ECO:0000313" key="18">
    <source>
        <dbReference type="Proteomes" id="UP000488956"/>
    </source>
</evidence>